<evidence type="ECO:0000313" key="2">
    <source>
        <dbReference type="Proteomes" id="UP000239480"/>
    </source>
</evidence>
<proteinExistence type="predicted"/>
<dbReference type="AlphaFoldDB" id="A0A2T0RJT2"/>
<keyword evidence="2" id="KW-1185">Reference proteome</keyword>
<dbReference type="RefSeq" id="WP_106206635.1">
    <property type="nucleotide sequence ID" value="NZ_PVTD01000009.1"/>
</dbReference>
<evidence type="ECO:0008006" key="3">
    <source>
        <dbReference type="Google" id="ProtNLM"/>
    </source>
</evidence>
<dbReference type="Proteomes" id="UP000239480">
    <property type="component" value="Unassembled WGS sequence"/>
</dbReference>
<dbReference type="EMBL" id="PVTD01000009">
    <property type="protein sequence ID" value="PRY21433.1"/>
    <property type="molecule type" value="Genomic_DNA"/>
</dbReference>
<name>A0A2T0RJT2_9RHOB</name>
<sequence length="159" mass="17171">MKVQILAGVIAVLVLAGCESRYNPGNWGWFGGGRSEPTLAPRKGYVDDSDPRPVIDQVVSMTVDKVPGGAVVTAVGLPRTQGYYAADLISTYETEAGKPAAKDGVMRLEFRIVPPRQPRPVVNQASREVVSAFYLSDQALQSVRQITVVGARNQVSSRR</sequence>
<dbReference type="OrthoDB" id="7773807at2"/>
<evidence type="ECO:0000313" key="1">
    <source>
        <dbReference type="EMBL" id="PRY21433.1"/>
    </source>
</evidence>
<organism evidence="1 2">
    <name type="scientific">Aliiruegeria haliotis</name>
    <dbReference type="NCBI Taxonomy" id="1280846"/>
    <lineage>
        <taxon>Bacteria</taxon>
        <taxon>Pseudomonadati</taxon>
        <taxon>Pseudomonadota</taxon>
        <taxon>Alphaproteobacteria</taxon>
        <taxon>Rhodobacterales</taxon>
        <taxon>Roseobacteraceae</taxon>
        <taxon>Aliiruegeria</taxon>
    </lineage>
</organism>
<accession>A0A2T0RJT2</accession>
<dbReference type="PROSITE" id="PS51257">
    <property type="entry name" value="PROKAR_LIPOPROTEIN"/>
    <property type="match status" value="1"/>
</dbReference>
<gene>
    <name evidence="1" type="ORF">CLV78_10946</name>
</gene>
<reference evidence="1 2" key="1">
    <citation type="submission" date="2018-03" db="EMBL/GenBank/DDBJ databases">
        <title>Genomic Encyclopedia of Archaeal and Bacterial Type Strains, Phase II (KMG-II): from individual species to whole genera.</title>
        <authorList>
            <person name="Goeker M."/>
        </authorList>
    </citation>
    <scope>NUCLEOTIDE SEQUENCE [LARGE SCALE GENOMIC DNA]</scope>
    <source>
        <strain evidence="1 2">DSM 29328</strain>
    </source>
</reference>
<protein>
    <recommendedName>
        <fullName evidence="3">Lipoprotein</fullName>
    </recommendedName>
</protein>
<comment type="caution">
    <text evidence="1">The sequence shown here is derived from an EMBL/GenBank/DDBJ whole genome shotgun (WGS) entry which is preliminary data.</text>
</comment>